<name>A0A9W6KSW1_9ACTN</name>
<evidence type="ECO:0000313" key="4">
    <source>
        <dbReference type="Proteomes" id="UP001143480"/>
    </source>
</evidence>
<dbReference type="Gene3D" id="3.60.15.10">
    <property type="entry name" value="Ribonuclease Z/Hydroxyacylglutathione hydrolase-like"/>
    <property type="match status" value="1"/>
</dbReference>
<dbReference type="InterPro" id="IPR036866">
    <property type="entry name" value="RibonucZ/Hydroxyglut_hydro"/>
</dbReference>
<dbReference type="GO" id="GO:0016787">
    <property type="term" value="F:hydrolase activity"/>
    <property type="evidence" value="ECO:0007669"/>
    <property type="project" value="UniProtKB-KW"/>
</dbReference>
<keyword evidence="1" id="KW-0732">Signal</keyword>
<dbReference type="Pfam" id="PF12706">
    <property type="entry name" value="Lactamase_B_2"/>
    <property type="match status" value="1"/>
</dbReference>
<dbReference type="AlphaFoldDB" id="A0A9W6KSW1"/>
<evidence type="ECO:0000256" key="1">
    <source>
        <dbReference type="SAM" id="SignalP"/>
    </source>
</evidence>
<gene>
    <name evidence="3" type="ORF">GCM10017581_078270</name>
</gene>
<evidence type="ECO:0000259" key="2">
    <source>
        <dbReference type="Pfam" id="PF12706"/>
    </source>
</evidence>
<dbReference type="PANTHER" id="PTHR15032">
    <property type="entry name" value="N-ACYL-PHOSPHATIDYLETHANOLAMINE-HYDROLYZING PHOSPHOLIPASE D"/>
    <property type="match status" value="1"/>
</dbReference>
<accession>A0A9W6KSW1</accession>
<feature type="chain" id="PRO_5040965115" evidence="1">
    <location>
        <begin position="24"/>
        <end position="370"/>
    </location>
</feature>
<comment type="caution">
    <text evidence="3">The sequence shown here is derived from an EMBL/GenBank/DDBJ whole genome shotgun (WGS) entry which is preliminary data.</text>
</comment>
<protein>
    <submittedName>
        <fullName evidence="3">Zn-dependent hydrolase</fullName>
    </submittedName>
</protein>
<keyword evidence="3" id="KW-0378">Hydrolase</keyword>
<reference evidence="3" key="1">
    <citation type="journal article" date="2014" name="Int. J. Syst. Evol. Microbiol.">
        <title>Complete genome sequence of Corynebacterium casei LMG S-19264T (=DSM 44701T), isolated from a smear-ripened cheese.</title>
        <authorList>
            <consortium name="US DOE Joint Genome Institute (JGI-PGF)"/>
            <person name="Walter F."/>
            <person name="Albersmeier A."/>
            <person name="Kalinowski J."/>
            <person name="Ruckert C."/>
        </authorList>
    </citation>
    <scope>NUCLEOTIDE SEQUENCE</scope>
    <source>
        <strain evidence="3">VKM Ac-1321</strain>
    </source>
</reference>
<keyword evidence="4" id="KW-1185">Reference proteome</keyword>
<dbReference type="RefSeq" id="WP_223099964.1">
    <property type="nucleotide sequence ID" value="NZ_BAAAXA010000001.1"/>
</dbReference>
<dbReference type="EMBL" id="BSFP01000066">
    <property type="protein sequence ID" value="GLL06079.1"/>
    <property type="molecule type" value="Genomic_DNA"/>
</dbReference>
<reference evidence="3" key="2">
    <citation type="submission" date="2023-01" db="EMBL/GenBank/DDBJ databases">
        <authorList>
            <person name="Sun Q."/>
            <person name="Evtushenko L."/>
        </authorList>
    </citation>
    <scope>NUCLEOTIDE SEQUENCE</scope>
    <source>
        <strain evidence="3">VKM Ac-1321</strain>
    </source>
</reference>
<evidence type="ECO:0000313" key="3">
    <source>
        <dbReference type="EMBL" id="GLL06079.1"/>
    </source>
</evidence>
<feature type="domain" description="Metallo-beta-lactamase" evidence="2">
    <location>
        <begin position="122"/>
        <end position="317"/>
    </location>
</feature>
<organism evidence="3 4">
    <name type="scientific">Dactylosporangium matsuzakiense</name>
    <dbReference type="NCBI Taxonomy" id="53360"/>
    <lineage>
        <taxon>Bacteria</taxon>
        <taxon>Bacillati</taxon>
        <taxon>Actinomycetota</taxon>
        <taxon>Actinomycetes</taxon>
        <taxon>Micromonosporales</taxon>
        <taxon>Micromonosporaceae</taxon>
        <taxon>Dactylosporangium</taxon>
    </lineage>
</organism>
<dbReference type="InterPro" id="IPR001279">
    <property type="entry name" value="Metallo-B-lactamas"/>
</dbReference>
<proteinExistence type="predicted"/>
<dbReference type="PANTHER" id="PTHR15032:SF4">
    <property type="entry name" value="N-ACYL-PHOSPHATIDYLETHANOLAMINE-HYDROLYZING PHOSPHOLIPASE D"/>
    <property type="match status" value="1"/>
</dbReference>
<dbReference type="GO" id="GO:0005737">
    <property type="term" value="C:cytoplasm"/>
    <property type="evidence" value="ECO:0007669"/>
    <property type="project" value="TreeGrafter"/>
</dbReference>
<dbReference type="SUPFAM" id="SSF56281">
    <property type="entry name" value="Metallo-hydrolase/oxidoreductase"/>
    <property type="match status" value="1"/>
</dbReference>
<feature type="signal peptide" evidence="1">
    <location>
        <begin position="1"/>
        <end position="23"/>
    </location>
</feature>
<dbReference type="Proteomes" id="UP001143480">
    <property type="component" value="Unassembled WGS sequence"/>
</dbReference>
<sequence length="370" mass="40822">MGKTTRVLAWAAVAAAAGGAAWALRDLPAQLGAVPAGARADRMRRSKQYGDGRFVNTVPADILPPHAMRDTFVELLTGKQRRKPLGTIPVRRPDLGGRLEPDGLHVTWLGHSTALVEIEGVRVLFDPVWSDRCSPTSFAGPKRLHPVPLPIDELPRIDAVVISHDHYDHLDLASIKALLTTQQAPFLVPLGVGAHLERWGVPEDRLIELDWDESAEVRGVTLTATAARHFSGRKFTRDGTLWASWVAKGARRSLFYTGDSGYFDGYKRIGEQHGPFDASLIQVGAYNDAWPDIHMKPEDGASAHLDVQARVLIPLHWCTFNLALHAWSEPVERLAEEAVARDIELVVPRPGDRINIDALPALEPWWRAIA</sequence>